<gene>
    <name evidence="5" type="ORF">PBRA_005898</name>
</gene>
<keyword evidence="2" id="KW-0677">Repeat</keyword>
<evidence type="ECO:0000256" key="4">
    <source>
        <dbReference type="SAM" id="MobiDB-lite"/>
    </source>
</evidence>
<feature type="repeat" description="WD" evidence="3">
    <location>
        <begin position="639"/>
        <end position="675"/>
    </location>
</feature>
<dbReference type="PRINTS" id="PR00320">
    <property type="entry name" value="GPROTEINBRPT"/>
</dbReference>
<dbReference type="Pfam" id="PF00400">
    <property type="entry name" value="WD40"/>
    <property type="match status" value="6"/>
</dbReference>
<evidence type="ECO:0000313" key="5">
    <source>
        <dbReference type="EMBL" id="CEO97784.1"/>
    </source>
</evidence>
<evidence type="ECO:0000313" key="6">
    <source>
        <dbReference type="Proteomes" id="UP000039324"/>
    </source>
</evidence>
<accession>A0A0G4IRK8</accession>
<dbReference type="PANTHER" id="PTHR13720">
    <property type="entry name" value="WD-40 REPEAT PROTEIN"/>
    <property type="match status" value="1"/>
</dbReference>
<dbReference type="SMART" id="SM00320">
    <property type="entry name" value="WD40"/>
    <property type="match status" value="11"/>
</dbReference>
<dbReference type="GO" id="GO:0005929">
    <property type="term" value="C:cilium"/>
    <property type="evidence" value="ECO:0007669"/>
    <property type="project" value="UniProtKB-ARBA"/>
</dbReference>
<dbReference type="InterPro" id="IPR019775">
    <property type="entry name" value="WD40_repeat_CS"/>
</dbReference>
<feature type="repeat" description="WD" evidence="3">
    <location>
        <begin position="556"/>
        <end position="597"/>
    </location>
</feature>
<keyword evidence="1 3" id="KW-0853">WD repeat</keyword>
<dbReference type="EMBL" id="CDSF01000080">
    <property type="protein sequence ID" value="CEO97784.1"/>
    <property type="molecule type" value="Genomic_DNA"/>
</dbReference>
<dbReference type="InterPro" id="IPR001680">
    <property type="entry name" value="WD40_rpt"/>
</dbReference>
<dbReference type="InterPro" id="IPR015943">
    <property type="entry name" value="WD40/YVTN_repeat-like_dom_sf"/>
</dbReference>
<dbReference type="CDD" id="cd00200">
    <property type="entry name" value="WD40"/>
    <property type="match status" value="1"/>
</dbReference>
<organism evidence="5 6">
    <name type="scientific">Plasmodiophora brassicae</name>
    <name type="common">Clubroot disease agent</name>
    <dbReference type="NCBI Taxonomy" id="37360"/>
    <lineage>
        <taxon>Eukaryota</taxon>
        <taxon>Sar</taxon>
        <taxon>Rhizaria</taxon>
        <taxon>Endomyxa</taxon>
        <taxon>Phytomyxea</taxon>
        <taxon>Plasmodiophorida</taxon>
        <taxon>Plasmodiophoridae</taxon>
        <taxon>Plasmodiophora</taxon>
    </lineage>
</organism>
<evidence type="ECO:0000256" key="1">
    <source>
        <dbReference type="ARBA" id="ARBA00022574"/>
    </source>
</evidence>
<feature type="repeat" description="WD" evidence="3">
    <location>
        <begin position="472"/>
        <end position="513"/>
    </location>
</feature>
<dbReference type="InterPro" id="IPR020472">
    <property type="entry name" value="WD40_PAC1"/>
</dbReference>
<keyword evidence="6" id="KW-1185">Reference proteome</keyword>
<dbReference type="OMA" id="RVWEMKS"/>
<dbReference type="Gene3D" id="2.130.10.10">
    <property type="entry name" value="YVTN repeat-like/Quinoprotein amine dehydrogenase"/>
    <property type="match status" value="3"/>
</dbReference>
<feature type="region of interest" description="Disordered" evidence="4">
    <location>
        <begin position="1"/>
        <end position="29"/>
    </location>
</feature>
<sequence length="675" mass="72534">MSQPGALQSRAAAVPGPPPTKPEPGEGSASAAAIELEHGIGYTSTARNGIVLHPNGRDYVSAVGACIVINDLNDPHRQAFLRGHTQTVTCVDVSRSGRLIASGQLGAESDVIVWDFDTKSIRYRFEEHQSGIAAVCFSWDEVLDPDPRRPCCPVAKRVVVVLVIQRFLVTVGAAVEGKLIVWDCRTGLIVGSTLTAPSPFCAIAWGGRIKDVKRRPTSDCQFATCAEQEGPILMWKLTPSTGHLSYEKACYACRPVRHSPKQHSRALCFSPDGDFLFAGSTSGDVLSFLVRNGGLCATIPACAGGVHALIVTPECDAIVGGGDGSIVCFRRENPRSYVDTKRVRLPGGVSSLSNSADWCEIVVGTLVGDAYRLRLSDLNDKAQARVPSSNHSAPVNAIAFPPGVSDRFASCASDGTVKMWDVSDYTLISSGRCESHAATSLAVSEECIITGWDDGKIRSMEAATGDQLWAIANAHTMGVSALALSPNEKFIVSGGVDGDVRVWEIRNRDLLCRLKEHTSRVNSLAIYADNRCALSCSRDRSILCWDLQAELRVSCHRQNMGGINDIGVTRDQTLVVSVGQEKRVTFWDLRQPQAVQTLELGAEGTYIDVSPNGTMFATGDDHCLVKLFDMRTRSPLATGVGHSKSLSSVRFSPDGKQVISAGDDGSILIWNIFTT</sequence>
<dbReference type="OrthoDB" id="10264376at2759"/>
<reference evidence="5 6" key="1">
    <citation type="submission" date="2015-02" db="EMBL/GenBank/DDBJ databases">
        <authorList>
            <person name="Chooi Y.-H."/>
        </authorList>
    </citation>
    <scope>NUCLEOTIDE SEQUENCE [LARGE SCALE GENOMIC DNA]</scope>
    <source>
        <strain evidence="5">E3</strain>
    </source>
</reference>
<dbReference type="InterPro" id="IPR050630">
    <property type="entry name" value="WD_repeat_EMAP"/>
</dbReference>
<dbReference type="SUPFAM" id="SSF50978">
    <property type="entry name" value="WD40 repeat-like"/>
    <property type="match status" value="2"/>
</dbReference>
<dbReference type="STRING" id="37360.A0A0G4IRK8"/>
<proteinExistence type="predicted"/>
<feature type="repeat" description="WD" evidence="3">
    <location>
        <begin position="388"/>
        <end position="430"/>
    </location>
</feature>
<dbReference type="PROSITE" id="PS00678">
    <property type="entry name" value="WD_REPEATS_1"/>
    <property type="match status" value="2"/>
</dbReference>
<name>A0A0G4IRK8_PLABS</name>
<dbReference type="InterPro" id="IPR036322">
    <property type="entry name" value="WD40_repeat_dom_sf"/>
</dbReference>
<protein>
    <submittedName>
        <fullName evidence="5">Uncharacterized protein</fullName>
    </submittedName>
</protein>
<dbReference type="PANTHER" id="PTHR13720:SF39">
    <property type="entry name" value="F-BOX DOMAIN-CONTAINING PROTEIN"/>
    <property type="match status" value="1"/>
</dbReference>
<evidence type="ECO:0000256" key="2">
    <source>
        <dbReference type="ARBA" id="ARBA00022737"/>
    </source>
</evidence>
<dbReference type="PROSITE" id="PS50082">
    <property type="entry name" value="WD_REPEATS_2"/>
    <property type="match status" value="5"/>
</dbReference>
<dbReference type="AlphaFoldDB" id="A0A0G4IRK8"/>
<evidence type="ECO:0000256" key="3">
    <source>
        <dbReference type="PROSITE-ProRule" id="PRU00221"/>
    </source>
</evidence>
<dbReference type="PROSITE" id="PS50294">
    <property type="entry name" value="WD_REPEATS_REGION"/>
    <property type="match status" value="4"/>
</dbReference>
<feature type="repeat" description="WD" evidence="3">
    <location>
        <begin position="514"/>
        <end position="548"/>
    </location>
</feature>
<dbReference type="Proteomes" id="UP000039324">
    <property type="component" value="Unassembled WGS sequence"/>
</dbReference>